<keyword evidence="3" id="KW-1185">Reference proteome</keyword>
<feature type="transmembrane region" description="Helical" evidence="1">
    <location>
        <begin position="386"/>
        <end position="406"/>
    </location>
</feature>
<gene>
    <name evidence="2" type="ordered locus">Desti_1294</name>
</gene>
<dbReference type="Proteomes" id="UP000006055">
    <property type="component" value="Chromosome"/>
</dbReference>
<keyword evidence="1" id="KW-0812">Transmembrane</keyword>
<dbReference type="AlphaFoldDB" id="I4C366"/>
<protein>
    <submittedName>
        <fullName evidence="2">Uncharacterized protein</fullName>
    </submittedName>
</protein>
<evidence type="ECO:0000256" key="1">
    <source>
        <dbReference type="SAM" id="Phobius"/>
    </source>
</evidence>
<organism evidence="2 3">
    <name type="scientific">Desulfomonile tiedjei (strain ATCC 49306 / DSM 6799 / DCB-1)</name>
    <dbReference type="NCBI Taxonomy" id="706587"/>
    <lineage>
        <taxon>Bacteria</taxon>
        <taxon>Pseudomonadati</taxon>
        <taxon>Thermodesulfobacteriota</taxon>
        <taxon>Desulfomonilia</taxon>
        <taxon>Desulfomonilales</taxon>
        <taxon>Desulfomonilaceae</taxon>
        <taxon>Desulfomonile</taxon>
    </lineage>
</organism>
<feature type="transmembrane region" description="Helical" evidence="1">
    <location>
        <begin position="418"/>
        <end position="438"/>
    </location>
</feature>
<evidence type="ECO:0000313" key="3">
    <source>
        <dbReference type="Proteomes" id="UP000006055"/>
    </source>
</evidence>
<feature type="transmembrane region" description="Helical" evidence="1">
    <location>
        <begin position="146"/>
        <end position="164"/>
    </location>
</feature>
<dbReference type="EMBL" id="CP003360">
    <property type="protein sequence ID" value="AFM24007.1"/>
    <property type="molecule type" value="Genomic_DNA"/>
</dbReference>
<keyword evidence="1" id="KW-0472">Membrane</keyword>
<dbReference type="RefSeq" id="WP_014809158.1">
    <property type="nucleotide sequence ID" value="NC_018025.1"/>
</dbReference>
<reference evidence="3" key="1">
    <citation type="submission" date="2012-06" db="EMBL/GenBank/DDBJ databases">
        <title>Complete sequence of chromosome of Desulfomonile tiedjei DSM 6799.</title>
        <authorList>
            <person name="Lucas S."/>
            <person name="Copeland A."/>
            <person name="Lapidus A."/>
            <person name="Glavina del Rio T."/>
            <person name="Dalin E."/>
            <person name="Tice H."/>
            <person name="Bruce D."/>
            <person name="Goodwin L."/>
            <person name="Pitluck S."/>
            <person name="Peters L."/>
            <person name="Ovchinnikova G."/>
            <person name="Zeytun A."/>
            <person name="Lu M."/>
            <person name="Kyrpides N."/>
            <person name="Mavromatis K."/>
            <person name="Ivanova N."/>
            <person name="Brettin T."/>
            <person name="Detter J.C."/>
            <person name="Han C."/>
            <person name="Larimer F."/>
            <person name="Land M."/>
            <person name="Hauser L."/>
            <person name="Markowitz V."/>
            <person name="Cheng J.-F."/>
            <person name="Hugenholtz P."/>
            <person name="Woyke T."/>
            <person name="Wu D."/>
            <person name="Spring S."/>
            <person name="Schroeder M."/>
            <person name="Brambilla E."/>
            <person name="Klenk H.-P."/>
            <person name="Eisen J.A."/>
        </authorList>
    </citation>
    <scope>NUCLEOTIDE SEQUENCE [LARGE SCALE GENOMIC DNA]</scope>
    <source>
        <strain evidence="3">ATCC 49306 / DSM 6799 / DCB-1</strain>
    </source>
</reference>
<evidence type="ECO:0000313" key="2">
    <source>
        <dbReference type="EMBL" id="AFM24007.1"/>
    </source>
</evidence>
<proteinExistence type="predicted"/>
<accession>I4C366</accession>
<feature type="transmembrane region" description="Helical" evidence="1">
    <location>
        <begin position="170"/>
        <end position="187"/>
    </location>
</feature>
<dbReference type="KEGG" id="dti:Desti_1294"/>
<sequence>MIQMRHFMREFTAAFLAGFAIIIGLTMLAGFAASHVSPETVSLLKSWSEQNPAQRFDDWMDGIVVANILYSAMCPRHSLWTYFLPANAPPAGFDLLKHVLTPQNNQALVKALETRQGELLHRYWTGHIVLTAIALYVYIDPAIASKAAMGAVLLSFFFFAFVWTKRLSTMGGLVFGLLLLGSGVIYMESFHTHTWGLAVAGLTAAYTGLRLERGKSFVAPAVLGGIFANWVGYDYVFPTLAFSLLFFLQREERELRIHDMAAPFKFAVLFLAITALMMVLRVPIAYLFEQVDPSLFVGQLTDRLAYRLQGDILPQELASGMELTRSSAILSALPAVDAYLFNLGGRFMPLPQSLTGYAAFQMLPIVILSGILIMRNRSDQLKALRPVAIVAVSALLFHLLLLVLVNHACVHPWMHARYMVFSMVVSSAVAAGAAWDVIAKHISQEKI</sequence>
<feature type="transmembrane region" description="Helical" evidence="1">
    <location>
        <begin position="268"/>
        <end position="288"/>
    </location>
</feature>
<feature type="transmembrane region" description="Helical" evidence="1">
    <location>
        <begin position="12"/>
        <end position="33"/>
    </location>
</feature>
<feature type="transmembrane region" description="Helical" evidence="1">
    <location>
        <begin position="354"/>
        <end position="374"/>
    </location>
</feature>
<feature type="transmembrane region" description="Helical" evidence="1">
    <location>
        <begin position="217"/>
        <end position="248"/>
    </location>
</feature>
<keyword evidence="1" id="KW-1133">Transmembrane helix</keyword>
<name>I4C366_DESTA</name>
<dbReference type="HOGENOM" id="CLU_612136_0_0_7"/>